<dbReference type="EMBL" id="ANMO01000072">
    <property type="protein sequence ID" value="EMB18020.1"/>
    <property type="molecule type" value="Genomic_DNA"/>
</dbReference>
<comment type="caution">
    <text evidence="1">The sequence shown here is derived from an EMBL/GenBank/DDBJ whole genome shotgun (WGS) entry which is preliminary data.</text>
</comment>
<proteinExistence type="predicted"/>
<gene>
    <name evidence="1" type="ORF">RE6C_01264</name>
</gene>
<name>M2ALN8_9BACT</name>
<accession>M2ALN8</accession>
<reference evidence="1" key="2">
    <citation type="journal article" date="2013" name="Mar. Genomics">
        <title>Expression of sulfatases in Rhodopirellula baltica and the diversity of sulfatases in the genus Rhodopirellula.</title>
        <authorList>
            <person name="Wegner C.E."/>
            <person name="Richter-Heitmann T."/>
            <person name="Klindworth A."/>
            <person name="Klockow C."/>
            <person name="Richter M."/>
            <person name="Achstetter T."/>
            <person name="Glockner F.O."/>
            <person name="Harder J."/>
        </authorList>
    </citation>
    <scope>NUCLEOTIDE SEQUENCE [LARGE SCALE GENOMIC DNA]</scope>
    <source>
        <strain evidence="1">6C</strain>
    </source>
</reference>
<dbReference type="PATRIC" id="fig|1263867.3.peg.1335"/>
<dbReference type="AlphaFoldDB" id="M2ALN8"/>
<reference evidence="1" key="1">
    <citation type="submission" date="2012-11" db="EMBL/GenBank/DDBJ databases">
        <title>Permanent draft genomes of Rhodopirellula europaea strain SH398 and 6C.</title>
        <authorList>
            <person name="Richter M."/>
            <person name="Richter-Heitmann T."/>
            <person name="Frank C."/>
            <person name="Harder J."/>
            <person name="Glockner F.O."/>
        </authorList>
    </citation>
    <scope>NUCLEOTIDE SEQUENCE</scope>
    <source>
        <strain evidence="1">6C</strain>
    </source>
</reference>
<sequence length="51" mass="5511">MRFGKRKAAFDLRGDNGAQAGSDAPVAELGWSGPQKYAATVSAVYDLWQDH</sequence>
<protein>
    <submittedName>
        <fullName evidence="1">Uncharacterized protein</fullName>
    </submittedName>
</protein>
<dbReference type="RefSeq" id="WP_008654804.1">
    <property type="nucleotide sequence ID" value="NZ_ANMO01000072.1"/>
</dbReference>
<dbReference type="Proteomes" id="UP000011529">
    <property type="component" value="Unassembled WGS sequence"/>
</dbReference>
<keyword evidence="2" id="KW-1185">Reference proteome</keyword>
<evidence type="ECO:0000313" key="1">
    <source>
        <dbReference type="EMBL" id="EMB18020.1"/>
    </source>
</evidence>
<evidence type="ECO:0000313" key="2">
    <source>
        <dbReference type="Proteomes" id="UP000011529"/>
    </source>
</evidence>
<organism evidence="1 2">
    <name type="scientific">Rhodopirellula europaea 6C</name>
    <dbReference type="NCBI Taxonomy" id="1263867"/>
    <lineage>
        <taxon>Bacteria</taxon>
        <taxon>Pseudomonadati</taxon>
        <taxon>Planctomycetota</taxon>
        <taxon>Planctomycetia</taxon>
        <taxon>Pirellulales</taxon>
        <taxon>Pirellulaceae</taxon>
        <taxon>Rhodopirellula</taxon>
    </lineage>
</organism>